<dbReference type="InterPro" id="IPR006026">
    <property type="entry name" value="Peptidase_Metallo"/>
</dbReference>
<keyword evidence="3 4" id="KW-0482">Metalloprotease</keyword>
<comment type="cofactor">
    <cofactor evidence="3 4">
        <name>Zn(2+)</name>
        <dbReference type="ChEBI" id="CHEBI:29105"/>
    </cofactor>
    <text evidence="3 4">Binds 1 zinc ion per subunit.</text>
</comment>
<evidence type="ECO:0000256" key="5">
    <source>
        <dbReference type="SAM" id="MobiDB-lite"/>
    </source>
</evidence>
<dbReference type="SMART" id="SM00235">
    <property type="entry name" value="ZnMc"/>
    <property type="match status" value="1"/>
</dbReference>
<dbReference type="InterPro" id="IPR024079">
    <property type="entry name" value="MetalloPept_cat_dom_sf"/>
</dbReference>
<feature type="compositionally biased region" description="Polar residues" evidence="5">
    <location>
        <begin position="1"/>
        <end position="19"/>
    </location>
</feature>
<comment type="caution">
    <text evidence="3">Lacks conserved residue(s) required for the propagation of feature annotation.</text>
</comment>
<dbReference type="CDD" id="cd04280">
    <property type="entry name" value="ZnMc_astacin_like"/>
    <property type="match status" value="1"/>
</dbReference>
<gene>
    <name evidence="7" type="ORF">BLA29_001365</name>
</gene>
<proteinExistence type="predicted"/>
<dbReference type="InterPro" id="IPR034035">
    <property type="entry name" value="Astacin-like_dom"/>
</dbReference>
<feature type="active site" evidence="3">
    <location>
        <position position="117"/>
    </location>
</feature>
<dbReference type="AlphaFoldDB" id="A0A1Y3BW31"/>
<comment type="subunit">
    <text evidence="1">Monomer.</text>
</comment>
<dbReference type="Pfam" id="PF01400">
    <property type="entry name" value="Astacin"/>
    <property type="match status" value="1"/>
</dbReference>
<sequence>MAGRSKWSSIRELSSSNNHSNKRRQIGRLQDRRRIWPNGLIPFQISPALRPYRSTIMNAMKQIEQNTCIRFRQRKSQRDFIQLMAGDGCHSIVGRMGGRQIVSLGDGCHDLGSIMHELCHAIGLYHEHMRYDRDHYLQIRWANIEPEMLEQFIRIPISEYKPAHRFDYNSIMIYGSKAFSKNGAPTMIPKNRAVTLRESHYKRSLSQADIININAMYGC</sequence>
<dbReference type="GO" id="GO:0006508">
    <property type="term" value="P:proteolysis"/>
    <property type="evidence" value="ECO:0007669"/>
    <property type="project" value="UniProtKB-KW"/>
</dbReference>
<dbReference type="InterPro" id="IPR001506">
    <property type="entry name" value="Peptidase_M12A"/>
</dbReference>
<feature type="domain" description="Peptidase M12A" evidence="6">
    <location>
        <begin position="24"/>
        <end position="219"/>
    </location>
</feature>
<dbReference type="PRINTS" id="PR00480">
    <property type="entry name" value="ASTACIN"/>
</dbReference>
<dbReference type="Gene3D" id="3.40.390.10">
    <property type="entry name" value="Collagenase (Catalytic Domain)"/>
    <property type="match status" value="1"/>
</dbReference>
<keyword evidence="3 4" id="KW-0862">Zinc</keyword>
<dbReference type="PANTHER" id="PTHR10127">
    <property type="entry name" value="DISCOIDIN, CUB, EGF, LAMININ , AND ZINC METALLOPROTEASE DOMAIN CONTAINING"/>
    <property type="match status" value="1"/>
</dbReference>
<evidence type="ECO:0000256" key="3">
    <source>
        <dbReference type="PROSITE-ProRule" id="PRU01211"/>
    </source>
</evidence>
<protein>
    <recommendedName>
        <fullName evidence="4">Metalloendopeptidase</fullName>
        <ecNumber evidence="4">3.4.24.-</ecNumber>
    </recommendedName>
</protein>
<evidence type="ECO:0000256" key="1">
    <source>
        <dbReference type="ARBA" id="ARBA00011245"/>
    </source>
</evidence>
<dbReference type="Proteomes" id="UP000194236">
    <property type="component" value="Unassembled WGS sequence"/>
</dbReference>
<dbReference type="OrthoDB" id="6411869at2759"/>
<keyword evidence="3 4" id="KW-0378">Hydrolase</keyword>
<evidence type="ECO:0000259" key="6">
    <source>
        <dbReference type="PROSITE" id="PS51864"/>
    </source>
</evidence>
<dbReference type="EC" id="3.4.24.-" evidence="4"/>
<keyword evidence="3 4" id="KW-0479">Metal-binding</keyword>
<name>A0A1Y3BW31_EURMA</name>
<feature type="binding site" evidence="3">
    <location>
        <position position="116"/>
    </location>
    <ligand>
        <name>Zn(2+)</name>
        <dbReference type="ChEBI" id="CHEBI:29105"/>
        <note>catalytic</note>
    </ligand>
</feature>
<comment type="function">
    <text evidence="2">Zinc metalloprotease. Provoques deadhesion of endothelial cells from cell cultures, and also degradation of fibronectin, fibrinogen and gelatin in vitro. Its role in the venom is not fully understood but it might act as a spreading factor that facilitates diffusion of other venom toxins. Alternatively, it might be involved in the proteolytic processing of other venom toxins or it might play a role in extra-oral digestion of prey.</text>
</comment>
<dbReference type="GO" id="GO:0008270">
    <property type="term" value="F:zinc ion binding"/>
    <property type="evidence" value="ECO:0007669"/>
    <property type="project" value="UniProtKB-UniRule"/>
</dbReference>
<evidence type="ECO:0000256" key="4">
    <source>
        <dbReference type="RuleBase" id="RU361183"/>
    </source>
</evidence>
<accession>A0A1Y3BW31</accession>
<dbReference type="EMBL" id="MUJZ01000105">
    <property type="protein sequence ID" value="OTF84218.1"/>
    <property type="molecule type" value="Genomic_DNA"/>
</dbReference>
<feature type="region of interest" description="Disordered" evidence="5">
    <location>
        <begin position="1"/>
        <end position="28"/>
    </location>
</feature>
<evidence type="ECO:0000313" key="8">
    <source>
        <dbReference type="Proteomes" id="UP000194236"/>
    </source>
</evidence>
<reference evidence="7 8" key="1">
    <citation type="submission" date="2017-03" db="EMBL/GenBank/DDBJ databases">
        <title>Genome Survey of Euroglyphus maynei.</title>
        <authorList>
            <person name="Arlian L.G."/>
            <person name="Morgan M.S."/>
            <person name="Rider S.D."/>
        </authorList>
    </citation>
    <scope>NUCLEOTIDE SEQUENCE [LARGE SCALE GENOMIC DNA]</scope>
    <source>
        <strain evidence="7">Arlian Lab</strain>
        <tissue evidence="7">Whole body</tissue>
    </source>
</reference>
<dbReference type="SUPFAM" id="SSF55486">
    <property type="entry name" value="Metalloproteases ('zincins'), catalytic domain"/>
    <property type="match status" value="1"/>
</dbReference>
<evidence type="ECO:0000313" key="7">
    <source>
        <dbReference type="EMBL" id="OTF84218.1"/>
    </source>
</evidence>
<feature type="binding site" evidence="3">
    <location>
        <position position="126"/>
    </location>
    <ligand>
        <name>Zn(2+)</name>
        <dbReference type="ChEBI" id="CHEBI:29105"/>
        <note>catalytic</note>
    </ligand>
</feature>
<comment type="caution">
    <text evidence="7">The sequence shown here is derived from an EMBL/GenBank/DDBJ whole genome shotgun (WGS) entry which is preliminary data.</text>
</comment>
<feature type="binding site" evidence="3">
    <location>
        <position position="120"/>
    </location>
    <ligand>
        <name>Zn(2+)</name>
        <dbReference type="ChEBI" id="CHEBI:29105"/>
        <note>catalytic</note>
    </ligand>
</feature>
<evidence type="ECO:0000256" key="2">
    <source>
        <dbReference type="ARBA" id="ARBA00025529"/>
    </source>
</evidence>
<dbReference type="PROSITE" id="PS51864">
    <property type="entry name" value="ASTACIN"/>
    <property type="match status" value="1"/>
</dbReference>
<keyword evidence="8" id="KW-1185">Reference proteome</keyword>
<keyword evidence="3 4" id="KW-0645">Protease</keyword>
<dbReference type="GO" id="GO:0004222">
    <property type="term" value="F:metalloendopeptidase activity"/>
    <property type="evidence" value="ECO:0007669"/>
    <property type="project" value="UniProtKB-UniRule"/>
</dbReference>
<dbReference type="PANTHER" id="PTHR10127:SF883">
    <property type="entry name" value="ZINC METALLOPROTEINASE NAS-8"/>
    <property type="match status" value="1"/>
</dbReference>
<organism evidence="7 8">
    <name type="scientific">Euroglyphus maynei</name>
    <name type="common">Mayne's house dust mite</name>
    <dbReference type="NCBI Taxonomy" id="6958"/>
    <lineage>
        <taxon>Eukaryota</taxon>
        <taxon>Metazoa</taxon>
        <taxon>Ecdysozoa</taxon>
        <taxon>Arthropoda</taxon>
        <taxon>Chelicerata</taxon>
        <taxon>Arachnida</taxon>
        <taxon>Acari</taxon>
        <taxon>Acariformes</taxon>
        <taxon>Sarcoptiformes</taxon>
        <taxon>Astigmata</taxon>
        <taxon>Psoroptidia</taxon>
        <taxon>Analgoidea</taxon>
        <taxon>Pyroglyphidae</taxon>
        <taxon>Pyroglyphinae</taxon>
        <taxon>Euroglyphus</taxon>
    </lineage>
</organism>